<feature type="domain" description="NAD-dependent epimerase/dehydratase" evidence="1">
    <location>
        <begin position="6"/>
        <end position="207"/>
    </location>
</feature>
<name>A0A1H2HFY2_9ACTN</name>
<evidence type="ECO:0000313" key="3">
    <source>
        <dbReference type="Proteomes" id="UP000182977"/>
    </source>
</evidence>
<sequence length="310" mass="33326">MGKHVIVGAGQIGRLLAERLVADGHEVTVVSRSGSGPDGVTKVAASAADEARLTQVTQGADVLYNCANPQYHRWTQDWPPMAAAILGTAQTTGAALTILGNLYPYGQVDGPMTEDLPLAGPGVKAQVRARMWAEALAAHEAGRVRVTELRGSDYYGPGVRDQGHVGDRFFPPLLAGKPATYLHDPSVVRSWTYVHDVAAALVTAGSDERAYGRAWHVPTAAPFSARELADQAAAAAGTSPARIRRLPYWAQDVLGVAVPMMRELKETRYQFSRPFILDSSDFQATFGQRPTPLDEAVAATVSWWQAQLAR</sequence>
<dbReference type="OrthoDB" id="8205493at2"/>
<dbReference type="EMBL" id="LT629791">
    <property type="protein sequence ID" value="SDU30811.1"/>
    <property type="molecule type" value="Genomic_DNA"/>
</dbReference>
<proteinExistence type="predicted"/>
<dbReference type="Proteomes" id="UP000182977">
    <property type="component" value="Chromosome I"/>
</dbReference>
<organism evidence="2 3">
    <name type="scientific">Jiangella alkaliphila</name>
    <dbReference type="NCBI Taxonomy" id="419479"/>
    <lineage>
        <taxon>Bacteria</taxon>
        <taxon>Bacillati</taxon>
        <taxon>Actinomycetota</taxon>
        <taxon>Actinomycetes</taxon>
        <taxon>Jiangellales</taxon>
        <taxon>Jiangellaceae</taxon>
        <taxon>Jiangella</taxon>
    </lineage>
</organism>
<dbReference type="PANTHER" id="PTHR43245">
    <property type="entry name" value="BIFUNCTIONAL POLYMYXIN RESISTANCE PROTEIN ARNA"/>
    <property type="match status" value="1"/>
</dbReference>
<dbReference type="RefSeq" id="WP_046767076.1">
    <property type="nucleotide sequence ID" value="NZ_KQ061220.1"/>
</dbReference>
<dbReference type="Pfam" id="PF01370">
    <property type="entry name" value="Epimerase"/>
    <property type="match status" value="1"/>
</dbReference>
<protein>
    <submittedName>
        <fullName evidence="2">Nucleoside-diphosphate-sugar epimerase</fullName>
    </submittedName>
</protein>
<dbReference type="SUPFAM" id="SSF51735">
    <property type="entry name" value="NAD(P)-binding Rossmann-fold domains"/>
    <property type="match status" value="1"/>
</dbReference>
<reference evidence="3" key="1">
    <citation type="submission" date="2016-10" db="EMBL/GenBank/DDBJ databases">
        <authorList>
            <person name="Varghese N."/>
            <person name="Submissions S."/>
        </authorList>
    </citation>
    <scope>NUCLEOTIDE SEQUENCE [LARGE SCALE GENOMIC DNA]</scope>
    <source>
        <strain evidence="3">DSM 45079</strain>
    </source>
</reference>
<keyword evidence="3" id="KW-1185">Reference proteome</keyword>
<evidence type="ECO:0000259" key="1">
    <source>
        <dbReference type="Pfam" id="PF01370"/>
    </source>
</evidence>
<dbReference type="InterPro" id="IPR050177">
    <property type="entry name" value="Lipid_A_modif_metabolic_enz"/>
</dbReference>
<gene>
    <name evidence="2" type="ORF">SAMN04488563_1023</name>
</gene>
<accession>A0A1H2HFY2</accession>
<dbReference type="STRING" id="419479.SAMN04488563_1023"/>
<dbReference type="InterPro" id="IPR001509">
    <property type="entry name" value="Epimerase_deHydtase"/>
</dbReference>
<evidence type="ECO:0000313" key="2">
    <source>
        <dbReference type="EMBL" id="SDU30811.1"/>
    </source>
</evidence>
<dbReference type="Gene3D" id="3.40.50.720">
    <property type="entry name" value="NAD(P)-binding Rossmann-like Domain"/>
    <property type="match status" value="1"/>
</dbReference>
<dbReference type="InterPro" id="IPR036291">
    <property type="entry name" value="NAD(P)-bd_dom_sf"/>
</dbReference>
<dbReference type="AlphaFoldDB" id="A0A1H2HFY2"/>